<gene>
    <name evidence="1" type="ORF">MEDL_15818</name>
</gene>
<dbReference type="AlphaFoldDB" id="A0A8S3QXR2"/>
<reference evidence="1" key="1">
    <citation type="submission" date="2021-03" db="EMBL/GenBank/DDBJ databases">
        <authorList>
            <person name="Bekaert M."/>
        </authorList>
    </citation>
    <scope>NUCLEOTIDE SEQUENCE</scope>
</reference>
<evidence type="ECO:0000313" key="1">
    <source>
        <dbReference type="EMBL" id="CAG2201231.1"/>
    </source>
</evidence>
<protein>
    <recommendedName>
        <fullName evidence="3">Short-chain collagen C4-like</fullName>
    </recommendedName>
</protein>
<keyword evidence="2" id="KW-1185">Reference proteome</keyword>
<dbReference type="EMBL" id="CAJPWZ010000836">
    <property type="protein sequence ID" value="CAG2201231.1"/>
    <property type="molecule type" value="Genomic_DNA"/>
</dbReference>
<dbReference type="PANTHER" id="PTHR24024:SF18">
    <property type="entry name" value="SHORT-CHAIN COLLAGEN C4-LIKE"/>
    <property type="match status" value="1"/>
</dbReference>
<sequence length="173" mass="18594">MLQAKNSKVSALNFIGIAGGGDYDHSGAASDYVCLPHDPNLITNTAIQNPWGESSFVYGGEYEENILGPKVFNNDVPCAVCYTTHQSVILMIPGKSKCYDGWKTEYFGKLVGGSNRAPSASQYACLDNLPEVLEHGSANENGKLFYAVRARCGSLPCPPYTNNALLTCVVCSK</sequence>
<evidence type="ECO:0000313" key="2">
    <source>
        <dbReference type="Proteomes" id="UP000683360"/>
    </source>
</evidence>
<dbReference type="PANTHER" id="PTHR24024">
    <property type="entry name" value="PULMONARY SURFACTANT-ASSOCIATED PROTEIN A"/>
    <property type="match status" value="1"/>
</dbReference>
<dbReference type="Proteomes" id="UP000683360">
    <property type="component" value="Unassembled WGS sequence"/>
</dbReference>
<dbReference type="GO" id="GO:0005615">
    <property type="term" value="C:extracellular space"/>
    <property type="evidence" value="ECO:0007669"/>
    <property type="project" value="TreeGrafter"/>
</dbReference>
<dbReference type="InterPro" id="IPR051077">
    <property type="entry name" value="Ca-dependent_lectin"/>
</dbReference>
<comment type="caution">
    <text evidence="1">The sequence shown here is derived from an EMBL/GenBank/DDBJ whole genome shotgun (WGS) entry which is preliminary data.</text>
</comment>
<evidence type="ECO:0008006" key="3">
    <source>
        <dbReference type="Google" id="ProtNLM"/>
    </source>
</evidence>
<organism evidence="1 2">
    <name type="scientific">Mytilus edulis</name>
    <name type="common">Blue mussel</name>
    <dbReference type="NCBI Taxonomy" id="6550"/>
    <lineage>
        <taxon>Eukaryota</taxon>
        <taxon>Metazoa</taxon>
        <taxon>Spiralia</taxon>
        <taxon>Lophotrochozoa</taxon>
        <taxon>Mollusca</taxon>
        <taxon>Bivalvia</taxon>
        <taxon>Autobranchia</taxon>
        <taxon>Pteriomorphia</taxon>
        <taxon>Mytilida</taxon>
        <taxon>Mytiloidea</taxon>
        <taxon>Mytilidae</taxon>
        <taxon>Mytilinae</taxon>
        <taxon>Mytilus</taxon>
    </lineage>
</organism>
<name>A0A8S3QXR2_MYTED</name>
<proteinExistence type="predicted"/>
<dbReference type="OrthoDB" id="6086925at2759"/>
<accession>A0A8S3QXR2</accession>